<keyword evidence="9" id="KW-0479">Metal-binding</keyword>
<dbReference type="EMBL" id="JALJOR010000002">
    <property type="protein sequence ID" value="KAK9823718.1"/>
    <property type="molecule type" value="Genomic_DNA"/>
</dbReference>
<dbReference type="InterPro" id="IPR018162">
    <property type="entry name" value="Ala-tRNA-ligase_IIc_anticod-bd"/>
</dbReference>
<keyword evidence="4 9" id="KW-0547">Nucleotide-binding</keyword>
<dbReference type="PROSITE" id="PS50405">
    <property type="entry name" value="GST_CTER"/>
    <property type="match status" value="1"/>
</dbReference>
<dbReference type="AlphaFoldDB" id="A0AAW1QQM0"/>
<comment type="subcellular location">
    <subcellularLocation>
        <location evidence="9">Mitochondrion</location>
    </subcellularLocation>
    <subcellularLocation>
        <location evidence="9">Cytoplasm</location>
    </subcellularLocation>
</comment>
<dbReference type="SUPFAM" id="SSF101353">
    <property type="entry name" value="Putative anticodon-binding domain of alanyl-tRNA synthetase (AlaRS)"/>
    <property type="match status" value="1"/>
</dbReference>
<keyword evidence="3 9" id="KW-0436">Ligase</keyword>
<sequence>MFVPSAADKAEADLKDLLTALEAQLQQQTFLVGDKLTLADVVVAAHFVPLYLTVFDADQQTACPSTARWLATVYGHPDAVAVFGSQLCPPAKAHKYTQGPQPWGAGSNPTAALKQKLTHHWSGNRVRQTFIAFFQTTGHTAVPSSSVVPHNDPTLLFANAGMNQSKPIFLGTADPNSDFAKLSRACDAQKCIRAGGKHNDLDDAQPERLYATYFGGDSKQGLEPDEEARRLWLQFLPESRVLPFGCKDNFWEMGDQGPCGPCTEIHYDRIGGRDAGPLVNLDDPNVLEIWNLVFIQYNREADSSLKSLPAKHVDTGMGMERLTSVLQDKGSNYATDVFATIFEAIQNVSNIGEPYTDKVGKDNVGGKDMAYRVDADHIRTLSFAIADGSRPGNEGWEYVLRRILRRAVRYGRETLKCKEGFFAGLVDSVVSSMGGFYPELVNKRDQIHSIISEEEASFSRTLVKGIERFKRAAAVAKDGKVAGKDAFELWDTYGFPVDLTQLMAEEAGLQVDMPGYHAWLEEQREHSRAGGKQGGGTGLKFEAEATAHLQKMGAPVTDDSPKYRPGDVPTRLLAILSPTGFIESTADNGAGPLGLVLERTSFYAEQGGQVADTGSVASSSAPFTVTDTQVAAGYVLHIGAAGNGILRVGDAVTAQPDFKRRARIEPNHTFTHVLNLALRDVLGEGVDQKGSIVLPDKLRFDFSHNGVIDPAKLGKIEAICREHVANSRKVYAKEVALADAKAINGLRAVFGKVYPDPVRVVSIGKPVEDLLANAGDAANHQHSVEFCGGTHLANTADAKAFALLSEEGIAKGVRRVVAATAGEAEAAIKTSDAVFVKLEAAKKLSGEALEKEVSALKQVLEEAVIPAAAKASLREQVGVLQKALLESAKKAGAANRKKAIATALESADKAAAEGAKFAVMAVDGQAPLFEKVPEAMQMATEYASSKL</sequence>
<feature type="binding site" evidence="9">
    <location>
        <position position="672"/>
    </location>
    <ligand>
        <name>Zn(2+)</name>
        <dbReference type="ChEBI" id="CHEBI:29105"/>
    </ligand>
</feature>
<dbReference type="CDD" id="cd00673">
    <property type="entry name" value="AlaRS_core"/>
    <property type="match status" value="1"/>
</dbReference>
<keyword evidence="7 9" id="KW-0648">Protein biosynthesis</keyword>
<dbReference type="SUPFAM" id="SSF50447">
    <property type="entry name" value="Translation proteins"/>
    <property type="match status" value="1"/>
</dbReference>
<dbReference type="NCBIfam" id="TIGR00344">
    <property type="entry name" value="alaS"/>
    <property type="match status" value="1"/>
</dbReference>
<comment type="function">
    <text evidence="9">Catalyzes the attachment of alanine to tRNA(Ala) in a two-step reaction: alanine is first activated by ATP to form Ala-AMP and then transferred to the acceptor end of tRNA(Ala). Also edits incorrectly charged tRNA(Ala) via its editing domain.</text>
</comment>
<dbReference type="InterPro" id="IPR012947">
    <property type="entry name" value="tRNA_SAD"/>
</dbReference>
<keyword evidence="13" id="KW-1185">Reference proteome</keyword>
<dbReference type="SUPFAM" id="SSF55681">
    <property type="entry name" value="Class II aaRS and biotin synthetases"/>
    <property type="match status" value="1"/>
</dbReference>
<dbReference type="PANTHER" id="PTHR11777">
    <property type="entry name" value="ALANYL-TRNA SYNTHETASE"/>
    <property type="match status" value="1"/>
</dbReference>
<dbReference type="GO" id="GO:0009507">
    <property type="term" value="C:chloroplast"/>
    <property type="evidence" value="ECO:0007669"/>
    <property type="project" value="TreeGrafter"/>
</dbReference>
<evidence type="ECO:0000256" key="4">
    <source>
        <dbReference type="ARBA" id="ARBA00022741"/>
    </source>
</evidence>
<reference evidence="12 13" key="1">
    <citation type="journal article" date="2024" name="Nat. Commun.">
        <title>Phylogenomics reveals the evolutionary origins of lichenization in chlorophyte algae.</title>
        <authorList>
            <person name="Puginier C."/>
            <person name="Libourel C."/>
            <person name="Otte J."/>
            <person name="Skaloud P."/>
            <person name="Haon M."/>
            <person name="Grisel S."/>
            <person name="Petersen M."/>
            <person name="Berrin J.G."/>
            <person name="Delaux P.M."/>
            <person name="Dal Grande F."/>
            <person name="Keller J."/>
        </authorList>
    </citation>
    <scope>NUCLEOTIDE SEQUENCE [LARGE SCALE GENOMIC DNA]</scope>
    <source>
        <strain evidence="12 13">SAG 2043</strain>
    </source>
</reference>
<dbReference type="Pfam" id="PF26023">
    <property type="entry name" value="ALA1"/>
    <property type="match status" value="1"/>
</dbReference>
<dbReference type="GO" id="GO:0002161">
    <property type="term" value="F:aminoacyl-tRNA deacylase activity"/>
    <property type="evidence" value="ECO:0007669"/>
    <property type="project" value="TreeGrafter"/>
</dbReference>
<dbReference type="InterPro" id="IPR018165">
    <property type="entry name" value="Ala-tRNA-synth_IIc_core"/>
</dbReference>
<dbReference type="SUPFAM" id="SSF55186">
    <property type="entry name" value="ThrRS/AlaRS common domain"/>
    <property type="match status" value="1"/>
</dbReference>
<accession>A0AAW1QQM0</accession>
<comment type="catalytic activity">
    <reaction evidence="9">
        <text>tRNA(Ala) + L-alanine + ATP = L-alanyl-tRNA(Ala) + AMP + diphosphate</text>
        <dbReference type="Rhea" id="RHEA:12540"/>
        <dbReference type="Rhea" id="RHEA-COMP:9657"/>
        <dbReference type="Rhea" id="RHEA-COMP:9923"/>
        <dbReference type="ChEBI" id="CHEBI:30616"/>
        <dbReference type="ChEBI" id="CHEBI:33019"/>
        <dbReference type="ChEBI" id="CHEBI:57972"/>
        <dbReference type="ChEBI" id="CHEBI:78442"/>
        <dbReference type="ChEBI" id="CHEBI:78497"/>
        <dbReference type="ChEBI" id="CHEBI:456215"/>
        <dbReference type="EC" id="6.1.1.7"/>
    </reaction>
</comment>
<comment type="cofactor">
    <cofactor evidence="9">
        <name>Zn(2+)</name>
        <dbReference type="ChEBI" id="CHEBI:29105"/>
    </cofactor>
    <text evidence="9">Binds 1 zinc ion per subunit.</text>
</comment>
<dbReference type="Gene3D" id="3.30.930.10">
    <property type="entry name" value="Bira Bifunctional Protein, Domain 2"/>
    <property type="match status" value="2"/>
</dbReference>
<dbReference type="GO" id="GO:0005739">
    <property type="term" value="C:mitochondrion"/>
    <property type="evidence" value="ECO:0007669"/>
    <property type="project" value="UniProtKB-SubCell"/>
</dbReference>
<dbReference type="InterPro" id="IPR010987">
    <property type="entry name" value="Glutathione-S-Trfase_C-like"/>
</dbReference>
<evidence type="ECO:0000313" key="12">
    <source>
        <dbReference type="EMBL" id="KAK9823718.1"/>
    </source>
</evidence>
<keyword evidence="2 9" id="KW-0820">tRNA-binding</keyword>
<dbReference type="InterPro" id="IPR045864">
    <property type="entry name" value="aa-tRNA-synth_II/BPL/LPL"/>
</dbReference>
<name>A0AAW1QQM0_9CHLO</name>
<gene>
    <name evidence="12" type="ORF">WJX72_004867</name>
</gene>
<feature type="domain" description="Alanyl-transfer RNA synthetases family profile" evidence="11">
    <location>
        <begin position="121"/>
        <end position="830"/>
    </location>
</feature>
<keyword evidence="9" id="KW-0862">Zinc</keyword>
<dbReference type="Pfam" id="PF01411">
    <property type="entry name" value="tRNA-synt_2c"/>
    <property type="match status" value="2"/>
</dbReference>
<feature type="domain" description="GST C-terminal" evidence="10">
    <location>
        <begin position="1"/>
        <end position="91"/>
    </location>
</feature>
<dbReference type="Gene3D" id="1.20.1050.10">
    <property type="match status" value="1"/>
</dbReference>
<dbReference type="GO" id="GO:0004813">
    <property type="term" value="F:alanine-tRNA ligase activity"/>
    <property type="evidence" value="ECO:0007669"/>
    <property type="project" value="UniProtKB-UniRule"/>
</dbReference>
<evidence type="ECO:0000259" key="10">
    <source>
        <dbReference type="PROSITE" id="PS50405"/>
    </source>
</evidence>
<dbReference type="FunFam" id="3.30.980.10:FF:000004">
    <property type="entry name" value="Alanine--tRNA ligase, cytoplasmic"/>
    <property type="match status" value="1"/>
</dbReference>
<dbReference type="GO" id="GO:0005524">
    <property type="term" value="F:ATP binding"/>
    <property type="evidence" value="ECO:0007669"/>
    <property type="project" value="UniProtKB-UniRule"/>
</dbReference>
<evidence type="ECO:0000256" key="9">
    <source>
        <dbReference type="HAMAP-Rule" id="MF_03133"/>
    </source>
</evidence>
<keyword evidence="9" id="KW-0496">Mitochondrion</keyword>
<dbReference type="InterPro" id="IPR059090">
    <property type="entry name" value="ALA1_helical"/>
</dbReference>
<dbReference type="GO" id="GO:0070143">
    <property type="term" value="P:mitochondrial alanyl-tRNA aminoacylation"/>
    <property type="evidence" value="ECO:0007669"/>
    <property type="project" value="UniProtKB-UniRule"/>
</dbReference>
<evidence type="ECO:0000256" key="1">
    <source>
        <dbReference type="ARBA" id="ARBA00008429"/>
    </source>
</evidence>
<organism evidence="12 13">
    <name type="scientific">[Myrmecia] bisecta</name>
    <dbReference type="NCBI Taxonomy" id="41462"/>
    <lineage>
        <taxon>Eukaryota</taxon>
        <taxon>Viridiplantae</taxon>
        <taxon>Chlorophyta</taxon>
        <taxon>core chlorophytes</taxon>
        <taxon>Trebouxiophyceae</taxon>
        <taxon>Trebouxiales</taxon>
        <taxon>Trebouxiaceae</taxon>
        <taxon>Myrmecia</taxon>
    </lineage>
</organism>
<dbReference type="InterPro" id="IPR023033">
    <property type="entry name" value="Ala_tRNA_ligase_euk/bac"/>
</dbReference>
<dbReference type="Pfam" id="PF00043">
    <property type="entry name" value="GST_C"/>
    <property type="match status" value="1"/>
</dbReference>
<keyword evidence="9" id="KW-0963">Cytoplasm</keyword>
<keyword evidence="5 9" id="KW-0067">ATP-binding</keyword>
<evidence type="ECO:0000256" key="3">
    <source>
        <dbReference type="ARBA" id="ARBA00022598"/>
    </source>
</evidence>
<evidence type="ECO:0000256" key="6">
    <source>
        <dbReference type="ARBA" id="ARBA00022884"/>
    </source>
</evidence>
<comment type="subunit">
    <text evidence="9">Monomer.</text>
</comment>
<dbReference type="InterPro" id="IPR018163">
    <property type="entry name" value="Thr/Ala-tRNA-synth_IIc_edit"/>
</dbReference>
<dbReference type="PROSITE" id="PS50860">
    <property type="entry name" value="AA_TRNA_LIGASE_II_ALA"/>
    <property type="match status" value="1"/>
</dbReference>
<evidence type="ECO:0000256" key="8">
    <source>
        <dbReference type="ARBA" id="ARBA00023146"/>
    </source>
</evidence>
<proteinExistence type="inferred from homology"/>
<dbReference type="GO" id="GO:0000049">
    <property type="term" value="F:tRNA binding"/>
    <property type="evidence" value="ECO:0007669"/>
    <property type="project" value="UniProtKB-KW"/>
</dbReference>
<dbReference type="Gene3D" id="2.40.30.130">
    <property type="match status" value="1"/>
</dbReference>
<dbReference type="Proteomes" id="UP001489004">
    <property type="component" value="Unassembled WGS sequence"/>
</dbReference>
<evidence type="ECO:0000259" key="11">
    <source>
        <dbReference type="PROSITE" id="PS50860"/>
    </source>
</evidence>
<dbReference type="SUPFAM" id="SSF47616">
    <property type="entry name" value="GST C-terminal domain-like"/>
    <property type="match status" value="1"/>
</dbReference>
<dbReference type="Pfam" id="PF07973">
    <property type="entry name" value="tRNA_SAD"/>
    <property type="match status" value="1"/>
</dbReference>
<dbReference type="PRINTS" id="PR00980">
    <property type="entry name" value="TRNASYNTHALA"/>
</dbReference>
<comment type="domain">
    <text evidence="9">Consists of three domains; the N-terminal catalytic domain, the editing domain and the C-terminal C-Ala domain. The editing domain removes incorrectly charged amino acids, while the C-Ala domain, along with tRNA(Ala), serves as a bridge to cooperatively bring together the editing and aminoacylation centers thus stimulating deacylation of misacylated tRNAs.</text>
</comment>
<feature type="binding site" evidence="9">
    <location>
        <position position="787"/>
    </location>
    <ligand>
        <name>Zn(2+)</name>
        <dbReference type="ChEBI" id="CHEBI:29105"/>
    </ligand>
</feature>
<evidence type="ECO:0000256" key="2">
    <source>
        <dbReference type="ARBA" id="ARBA00022555"/>
    </source>
</evidence>
<dbReference type="InterPro" id="IPR036282">
    <property type="entry name" value="Glutathione-S-Trfase_C_sf"/>
</dbReference>
<dbReference type="Gene3D" id="3.30.980.10">
    <property type="entry name" value="Threonyl-trna Synthetase, Chain A, domain 2"/>
    <property type="match status" value="1"/>
</dbReference>
<protein>
    <recommendedName>
        <fullName evidence="9">Alanine--tRNA ligase</fullName>
        <ecNumber evidence="9">6.1.1.7</ecNumber>
    </recommendedName>
    <alternativeName>
        <fullName evidence="9">Alanyl-tRNA synthetase</fullName>
        <shortName evidence="9">AlaRS</shortName>
    </alternativeName>
</protein>
<dbReference type="GO" id="GO:0008270">
    <property type="term" value="F:zinc ion binding"/>
    <property type="evidence" value="ECO:0007669"/>
    <property type="project" value="UniProtKB-UniRule"/>
</dbReference>
<dbReference type="SMART" id="SM00863">
    <property type="entry name" value="tRNA_SAD"/>
    <property type="match status" value="1"/>
</dbReference>
<evidence type="ECO:0000256" key="7">
    <source>
        <dbReference type="ARBA" id="ARBA00022917"/>
    </source>
</evidence>
<feature type="binding site" evidence="9">
    <location>
        <position position="791"/>
    </location>
    <ligand>
        <name>Zn(2+)</name>
        <dbReference type="ChEBI" id="CHEBI:29105"/>
    </ligand>
</feature>
<evidence type="ECO:0000313" key="13">
    <source>
        <dbReference type="Proteomes" id="UP001489004"/>
    </source>
</evidence>
<dbReference type="InterPro" id="IPR009000">
    <property type="entry name" value="Transl_B-barrel_sf"/>
</dbReference>
<dbReference type="PANTHER" id="PTHR11777:SF9">
    <property type="entry name" value="ALANINE--TRNA LIGASE, CYTOPLASMIC"/>
    <property type="match status" value="1"/>
</dbReference>
<dbReference type="InterPro" id="IPR004046">
    <property type="entry name" value="GST_C"/>
</dbReference>
<comment type="caution">
    <text evidence="12">The sequence shown here is derived from an EMBL/GenBank/DDBJ whole genome shotgun (WGS) entry which is preliminary data.</text>
</comment>
<keyword evidence="8 9" id="KW-0030">Aminoacyl-tRNA synthetase</keyword>
<feature type="binding site" evidence="9">
    <location>
        <position position="668"/>
    </location>
    <ligand>
        <name>Zn(2+)</name>
        <dbReference type="ChEBI" id="CHEBI:29105"/>
    </ligand>
</feature>
<dbReference type="EC" id="6.1.1.7" evidence="9"/>
<dbReference type="HAMAP" id="MF_00036_B">
    <property type="entry name" value="Ala_tRNA_synth_B"/>
    <property type="match status" value="1"/>
</dbReference>
<dbReference type="InterPro" id="IPR050058">
    <property type="entry name" value="Ala-tRNA_ligase"/>
</dbReference>
<keyword evidence="6 9" id="KW-0694">RNA-binding</keyword>
<evidence type="ECO:0000256" key="5">
    <source>
        <dbReference type="ARBA" id="ARBA00022840"/>
    </source>
</evidence>
<dbReference type="InterPro" id="IPR002318">
    <property type="entry name" value="Ala-tRNA-lgiase_IIc"/>
</dbReference>
<comment type="similarity">
    <text evidence="1">Belongs to the class-II aminoacyl-tRNA synthetase family. Alax-L subfamily.</text>
</comment>
<dbReference type="InterPro" id="IPR018164">
    <property type="entry name" value="Ala-tRNA-synth_IIc_N"/>
</dbReference>